<evidence type="ECO:0000256" key="2">
    <source>
        <dbReference type="ARBA" id="ARBA00007165"/>
    </source>
</evidence>
<evidence type="ECO:0000256" key="4">
    <source>
        <dbReference type="ARBA" id="ARBA00022989"/>
    </source>
</evidence>
<keyword evidence="3 6" id="KW-0812">Transmembrane</keyword>
<evidence type="ECO:0000256" key="1">
    <source>
        <dbReference type="ARBA" id="ARBA00004370"/>
    </source>
</evidence>
<dbReference type="RefSeq" id="WP_301415709.1">
    <property type="nucleotide sequence ID" value="NZ_CP098023.1"/>
</dbReference>
<gene>
    <name evidence="7" type="ORF">M8T91_00095</name>
</gene>
<evidence type="ECO:0000256" key="6">
    <source>
        <dbReference type="RuleBase" id="RU363076"/>
    </source>
</evidence>
<accession>A0ABY9EE99</accession>
<name>A0ABY9EE99_9GAMM</name>
<evidence type="ECO:0000313" key="8">
    <source>
        <dbReference type="Proteomes" id="UP001321520"/>
    </source>
</evidence>
<sequence>MPAKNISVPLIRNWPVTLLCAGLFPVLMALGFWQLQRAGEKAALSAELNARLSAQPVAPTTLRGFERYTPVRLTGFFAQDHYLLDNRTRAGRSGYEVLQVFITPQAHWLINRGWVPAPNRRERLPRIATPQGMRTINGFLYPVIESTPTKHLPEAFPKRRIQTLDTQFTRALKTTDEKWSVRLSGDSDTALITDWHWINSGPERHRAYALQWFTMAAVLAVLWLFTATRFTAGFNDKNQE</sequence>
<feature type="transmembrane region" description="Helical" evidence="6">
    <location>
        <begin position="14"/>
        <end position="33"/>
    </location>
</feature>
<evidence type="ECO:0000256" key="3">
    <source>
        <dbReference type="ARBA" id="ARBA00022692"/>
    </source>
</evidence>
<dbReference type="CDD" id="cd06662">
    <property type="entry name" value="SURF1"/>
    <property type="match status" value="1"/>
</dbReference>
<reference evidence="7 8" key="1">
    <citation type="submission" date="2022-05" db="EMBL/GenBank/DDBJ databases">
        <title>Microbulbifer sp. nov., isolated from sponge.</title>
        <authorList>
            <person name="Gao L."/>
        </authorList>
    </citation>
    <scope>NUCLEOTIDE SEQUENCE [LARGE SCALE GENOMIC DNA]</scope>
    <source>
        <strain evidence="7 8">MI-G</strain>
    </source>
</reference>
<keyword evidence="6" id="KW-1003">Cell membrane</keyword>
<dbReference type="Proteomes" id="UP001321520">
    <property type="component" value="Chromosome"/>
</dbReference>
<evidence type="ECO:0000313" key="7">
    <source>
        <dbReference type="EMBL" id="WKD49864.1"/>
    </source>
</evidence>
<dbReference type="PROSITE" id="PS50895">
    <property type="entry name" value="SURF1"/>
    <property type="match status" value="1"/>
</dbReference>
<proteinExistence type="inferred from homology"/>
<keyword evidence="8" id="KW-1185">Reference proteome</keyword>
<dbReference type="InterPro" id="IPR045214">
    <property type="entry name" value="Surf1/Surf4"/>
</dbReference>
<dbReference type="EMBL" id="CP098023">
    <property type="protein sequence ID" value="WKD49864.1"/>
    <property type="molecule type" value="Genomic_DNA"/>
</dbReference>
<comment type="subcellular location">
    <subcellularLocation>
        <location evidence="6">Cell membrane</location>
        <topology evidence="6">Multi-pass membrane protein</topology>
    </subcellularLocation>
    <subcellularLocation>
        <location evidence="1">Membrane</location>
    </subcellularLocation>
</comment>
<keyword evidence="5 6" id="KW-0472">Membrane</keyword>
<dbReference type="PANTHER" id="PTHR23427:SF2">
    <property type="entry name" value="SURFEIT LOCUS PROTEIN 1"/>
    <property type="match status" value="1"/>
</dbReference>
<dbReference type="PANTHER" id="PTHR23427">
    <property type="entry name" value="SURFEIT LOCUS PROTEIN"/>
    <property type="match status" value="1"/>
</dbReference>
<keyword evidence="4 6" id="KW-1133">Transmembrane helix</keyword>
<protein>
    <recommendedName>
        <fullName evidence="6">SURF1-like protein</fullName>
    </recommendedName>
</protein>
<comment type="similarity">
    <text evidence="2 6">Belongs to the SURF1 family.</text>
</comment>
<dbReference type="InterPro" id="IPR002994">
    <property type="entry name" value="Surf1/Shy1"/>
</dbReference>
<dbReference type="Pfam" id="PF02104">
    <property type="entry name" value="SURF1"/>
    <property type="match status" value="1"/>
</dbReference>
<evidence type="ECO:0000256" key="5">
    <source>
        <dbReference type="ARBA" id="ARBA00023136"/>
    </source>
</evidence>
<organism evidence="7 8">
    <name type="scientific">Microbulbifer spongiae</name>
    <dbReference type="NCBI Taxonomy" id="2944933"/>
    <lineage>
        <taxon>Bacteria</taxon>
        <taxon>Pseudomonadati</taxon>
        <taxon>Pseudomonadota</taxon>
        <taxon>Gammaproteobacteria</taxon>
        <taxon>Cellvibrionales</taxon>
        <taxon>Microbulbiferaceae</taxon>
        <taxon>Microbulbifer</taxon>
    </lineage>
</organism>
<feature type="transmembrane region" description="Helical" evidence="6">
    <location>
        <begin position="207"/>
        <end position="225"/>
    </location>
</feature>